<dbReference type="KEGG" id="vih:AB0763_09715"/>
<evidence type="ECO:0000259" key="4">
    <source>
        <dbReference type="Pfam" id="PF16548"/>
    </source>
</evidence>
<evidence type="ECO:0000313" key="5">
    <source>
        <dbReference type="EMBL" id="XDK24493.1"/>
    </source>
</evidence>
<dbReference type="Pfam" id="PF16538">
    <property type="entry name" value="FlgT_C"/>
    <property type="match status" value="1"/>
</dbReference>
<proteinExistence type="predicted"/>
<name>A0AB39HBN6_9VIBR</name>
<protein>
    <submittedName>
        <fullName evidence="5">Flagellar assembly protein FlgT</fullName>
    </submittedName>
</protein>
<keyword evidence="5" id="KW-0969">Cilium</keyword>
<dbReference type="InterPro" id="IPR032386">
    <property type="entry name" value="FlgT_M"/>
</dbReference>
<dbReference type="InterPro" id="IPR032370">
    <property type="entry name" value="FlgT_N"/>
</dbReference>
<organism evidence="5">
    <name type="scientific">Vibrio sp. HB236076</name>
    <dbReference type="NCBI Taxonomy" id="3232307"/>
    <lineage>
        <taxon>Bacteria</taxon>
        <taxon>Pseudomonadati</taxon>
        <taxon>Pseudomonadota</taxon>
        <taxon>Gammaproteobacteria</taxon>
        <taxon>Vibrionales</taxon>
        <taxon>Vibrionaceae</taxon>
        <taxon>Vibrio</taxon>
    </lineage>
</organism>
<feature type="domain" description="Flagellar assembly protein T N-terminal" evidence="4">
    <location>
        <begin position="24"/>
        <end position="110"/>
    </location>
</feature>
<dbReference type="EMBL" id="CP162601">
    <property type="protein sequence ID" value="XDK24493.1"/>
    <property type="molecule type" value="Genomic_DNA"/>
</dbReference>
<dbReference type="Gene3D" id="3.40.50.10610">
    <property type="entry name" value="ABC-type transport auxiliary lipoprotein component"/>
    <property type="match status" value="1"/>
</dbReference>
<feature type="signal peptide" evidence="1">
    <location>
        <begin position="1"/>
        <end position="23"/>
    </location>
</feature>
<gene>
    <name evidence="5" type="ORF">AB0763_09715</name>
</gene>
<evidence type="ECO:0000259" key="3">
    <source>
        <dbReference type="Pfam" id="PF16539"/>
    </source>
</evidence>
<keyword evidence="5" id="KW-0282">Flagellum</keyword>
<evidence type="ECO:0000256" key="1">
    <source>
        <dbReference type="SAM" id="SignalP"/>
    </source>
</evidence>
<dbReference type="AlphaFoldDB" id="A0AB39HBN6"/>
<keyword evidence="5" id="KW-0966">Cell projection</keyword>
<dbReference type="Gene3D" id="2.40.10.410">
    <property type="entry name" value="FlgT, C-terminal domain"/>
    <property type="match status" value="1"/>
</dbReference>
<dbReference type="Pfam" id="PF16539">
    <property type="entry name" value="FlgT_M"/>
    <property type="match status" value="1"/>
</dbReference>
<dbReference type="InterPro" id="IPR032388">
    <property type="entry name" value="FlgT_C"/>
</dbReference>
<dbReference type="InterPro" id="IPR038180">
    <property type="entry name" value="FlgT_N_sf"/>
</dbReference>
<sequence>MKKWIKQISALILIGFYTANAQAAWYQVTGESAIVSSENQARQHALEDAVYKAVEFSGADIGSLSNLWPFLEAAQTEYQFTNHEVRYIAIDKISKNGNKIYVTARVDIYPSARACHNQQYKKTILLGDLRLLSPQQAVMGQIYQLGEDYTKIVERQIDKQSHSFVSVGVTPYKFGLDDPARIQMLAQDTGAQYLVGGNIIDLTATIGNSFSDEDTINRQFAMDLSIFDGSTGHQVFNKIYRDIGVWPFPKTSQVDTQSARFWHSTYGEMMLRVSRNVMLDLENELACKVTLPEVAAKFGETISMDLGRIHGVKKGDQLKLWHTASFIDQKGISRPKVIESDVTLTVARVYETGADLTVDQPDLASSVQIGDVMHKILKNQ</sequence>
<dbReference type="Pfam" id="PF16548">
    <property type="entry name" value="FlgT_N"/>
    <property type="match status" value="1"/>
</dbReference>
<dbReference type="RefSeq" id="WP_306100877.1">
    <property type="nucleotide sequence ID" value="NZ_CP162601.1"/>
</dbReference>
<dbReference type="Gene3D" id="3.30.1660.40">
    <property type="entry name" value="FlgT, N-terminal domain"/>
    <property type="match status" value="1"/>
</dbReference>
<feature type="domain" description="Flagellar assembly protein T C-terminal" evidence="2">
    <location>
        <begin position="299"/>
        <end position="375"/>
    </location>
</feature>
<feature type="domain" description="Flagellar assembly protein T middle" evidence="3">
    <location>
        <begin position="114"/>
        <end position="256"/>
    </location>
</feature>
<accession>A0AB39HBN6</accession>
<keyword evidence="1" id="KW-0732">Signal</keyword>
<dbReference type="InterPro" id="IPR038165">
    <property type="entry name" value="FlgT_C_sf"/>
</dbReference>
<reference evidence="5" key="1">
    <citation type="submission" date="2024-07" db="EMBL/GenBank/DDBJ databases">
        <title>Genome Analysis of a Potential Novel Vibrio Species Secreting pH- and Thermo-stable Alginate Lyase and its Application in Producing Alginate Oligosaccharides.</title>
        <authorList>
            <person name="Huang H."/>
            <person name="Bao K."/>
        </authorList>
    </citation>
    <scope>NUCLEOTIDE SEQUENCE</scope>
    <source>
        <strain evidence="5">HB236076</strain>
    </source>
</reference>
<evidence type="ECO:0000259" key="2">
    <source>
        <dbReference type="Pfam" id="PF16538"/>
    </source>
</evidence>
<feature type="chain" id="PRO_5044322460" evidence="1">
    <location>
        <begin position="24"/>
        <end position="380"/>
    </location>
</feature>